<dbReference type="PANTHER" id="PTHR43434:SF20">
    <property type="entry name" value="5'-NUCLEOTIDASE"/>
    <property type="match status" value="1"/>
</dbReference>
<name>A0A2W4XGR9_9CYAN</name>
<protein>
    <submittedName>
        <fullName evidence="1">HAD family hydrolase</fullName>
    </submittedName>
</protein>
<dbReference type="InterPro" id="IPR036412">
    <property type="entry name" value="HAD-like_sf"/>
</dbReference>
<dbReference type="AlphaFoldDB" id="A0A2W4XGR9"/>
<dbReference type="GO" id="GO:0004713">
    <property type="term" value="F:protein tyrosine kinase activity"/>
    <property type="evidence" value="ECO:0007669"/>
    <property type="project" value="TreeGrafter"/>
</dbReference>
<dbReference type="Gene3D" id="1.10.150.240">
    <property type="entry name" value="Putative phosphatase, domain 2"/>
    <property type="match status" value="1"/>
</dbReference>
<reference evidence="2" key="1">
    <citation type="submission" date="2018-04" db="EMBL/GenBank/DDBJ databases">
        <authorList>
            <person name="Cornet L."/>
        </authorList>
    </citation>
    <scope>NUCLEOTIDE SEQUENCE [LARGE SCALE GENOMIC DNA]</scope>
</reference>
<dbReference type="Pfam" id="PF13419">
    <property type="entry name" value="HAD_2"/>
    <property type="match status" value="1"/>
</dbReference>
<dbReference type="SUPFAM" id="SSF56784">
    <property type="entry name" value="HAD-like"/>
    <property type="match status" value="1"/>
</dbReference>
<accession>A0A2W4XGR9</accession>
<evidence type="ECO:0000313" key="1">
    <source>
        <dbReference type="EMBL" id="PZO56426.1"/>
    </source>
</evidence>
<dbReference type="PANTHER" id="PTHR43434">
    <property type="entry name" value="PHOSPHOGLYCOLATE PHOSPHATASE"/>
    <property type="match status" value="1"/>
</dbReference>
<dbReference type="FunFam" id="3.40.50.1000:FF:000022">
    <property type="entry name" value="Phosphoglycolate phosphatase"/>
    <property type="match status" value="1"/>
</dbReference>
<organism evidence="1 2">
    <name type="scientific">Phormidesmis priestleyi</name>
    <dbReference type="NCBI Taxonomy" id="268141"/>
    <lineage>
        <taxon>Bacteria</taxon>
        <taxon>Bacillati</taxon>
        <taxon>Cyanobacteriota</taxon>
        <taxon>Cyanophyceae</taxon>
        <taxon>Leptolyngbyales</taxon>
        <taxon>Leptolyngbyaceae</taxon>
        <taxon>Phormidesmis</taxon>
    </lineage>
</organism>
<dbReference type="InterPro" id="IPR050155">
    <property type="entry name" value="HAD-like_hydrolase_sf"/>
</dbReference>
<dbReference type="GO" id="GO:0016787">
    <property type="term" value="F:hydrolase activity"/>
    <property type="evidence" value="ECO:0007669"/>
    <property type="project" value="UniProtKB-KW"/>
</dbReference>
<gene>
    <name evidence="1" type="ORF">DCF15_08685</name>
</gene>
<dbReference type="InterPro" id="IPR041492">
    <property type="entry name" value="HAD_2"/>
</dbReference>
<dbReference type="InterPro" id="IPR023214">
    <property type="entry name" value="HAD_sf"/>
</dbReference>
<dbReference type="EMBL" id="QBMP01000071">
    <property type="protein sequence ID" value="PZO56426.1"/>
    <property type="molecule type" value="Genomic_DNA"/>
</dbReference>
<dbReference type="GO" id="GO:0005829">
    <property type="term" value="C:cytosol"/>
    <property type="evidence" value="ECO:0007669"/>
    <property type="project" value="TreeGrafter"/>
</dbReference>
<sequence>MHILLDLDGTLTDPQIGITKSIAFALEQMQAAVPEKSQLIECIGPPLSMSFSQLLPKPTAERVAEAIAHYRTRFSATGIFENSLYEGIQPALVQLTQQGATLHLATSKPHVFARRILEYFELETYFASVHGSELDGVRSHKADLIAYVLAQEAIAAAEAVMVGDRAYDIVGAVANKIPAVGVLWGYGSRIELVEAGADRLLAQPSELSRMMR</sequence>
<keyword evidence="1" id="KW-0378">Hydrolase</keyword>
<dbReference type="Gene3D" id="3.40.50.1000">
    <property type="entry name" value="HAD superfamily/HAD-like"/>
    <property type="match status" value="1"/>
</dbReference>
<proteinExistence type="predicted"/>
<reference evidence="1 2" key="2">
    <citation type="submission" date="2018-06" db="EMBL/GenBank/DDBJ databases">
        <title>Metagenomic assembly of (sub)arctic Cyanobacteria and their associated microbiome from non-axenic cultures.</title>
        <authorList>
            <person name="Baurain D."/>
        </authorList>
    </citation>
    <scope>NUCLEOTIDE SEQUENCE [LARGE SCALE GENOMIC DNA]</scope>
    <source>
        <strain evidence="1">ULC027bin1</strain>
    </source>
</reference>
<dbReference type="Proteomes" id="UP000249794">
    <property type="component" value="Unassembled WGS sequence"/>
</dbReference>
<comment type="caution">
    <text evidence="1">The sequence shown here is derived from an EMBL/GenBank/DDBJ whole genome shotgun (WGS) entry which is preliminary data.</text>
</comment>
<dbReference type="SFLD" id="SFLDS00003">
    <property type="entry name" value="Haloacid_Dehalogenase"/>
    <property type="match status" value="1"/>
</dbReference>
<dbReference type="SFLD" id="SFLDG01129">
    <property type="entry name" value="C1.5:_HAD__Beta-PGM__Phosphata"/>
    <property type="match status" value="1"/>
</dbReference>
<evidence type="ECO:0000313" key="2">
    <source>
        <dbReference type="Proteomes" id="UP000249794"/>
    </source>
</evidence>
<dbReference type="InterPro" id="IPR023198">
    <property type="entry name" value="PGP-like_dom2"/>
</dbReference>